<reference evidence="1 2" key="1">
    <citation type="journal article" date="2019" name="Int. J. Syst. Evol. Microbiol.">
        <title>The Global Catalogue of Microorganisms (GCM) 10K type strain sequencing project: providing services to taxonomists for standard genome sequencing and annotation.</title>
        <authorList>
            <consortium name="The Broad Institute Genomics Platform"/>
            <consortium name="The Broad Institute Genome Sequencing Center for Infectious Disease"/>
            <person name="Wu L."/>
            <person name="Ma J."/>
        </authorList>
    </citation>
    <scope>NUCLEOTIDE SEQUENCE [LARGE SCALE GENOMIC DNA]</scope>
    <source>
        <strain evidence="1 2">CGMCC 1.12563</strain>
    </source>
</reference>
<proteinExistence type="predicted"/>
<evidence type="ECO:0000313" key="2">
    <source>
        <dbReference type="Proteomes" id="UP001597187"/>
    </source>
</evidence>
<sequence length="130" mass="14515">MKFSQFVGQAQHRLELADEGPALRAIRATLTTLGERIQAGEAKDLASSLPMEIDRFLTEAESGQRFDYAEFVARVAEREHTDRSKAAYHSKRILELVAEAVAPGEMKQVRAQLPDDYEPLFELVDAGVEP</sequence>
<evidence type="ECO:0000313" key="1">
    <source>
        <dbReference type="EMBL" id="MFD1513380.1"/>
    </source>
</evidence>
<comment type="caution">
    <text evidence="1">The sequence shown here is derived from an EMBL/GenBank/DDBJ whole genome shotgun (WGS) entry which is preliminary data.</text>
</comment>
<name>A0ABD6AV23_9EURY</name>
<dbReference type="Proteomes" id="UP001597187">
    <property type="component" value="Unassembled WGS sequence"/>
</dbReference>
<dbReference type="InterPro" id="IPR038282">
    <property type="entry name" value="DUF2267_sf"/>
</dbReference>
<dbReference type="Gene3D" id="1.10.490.110">
    <property type="entry name" value="Uncharacterized conserved protein DUF2267"/>
    <property type="match status" value="1"/>
</dbReference>
<protein>
    <submittedName>
        <fullName evidence="1">DUF2267 domain-containing protein</fullName>
    </submittedName>
</protein>
<dbReference type="RefSeq" id="WP_250873332.1">
    <property type="nucleotide sequence ID" value="NZ_JALXFV010000003.1"/>
</dbReference>
<gene>
    <name evidence="1" type="ORF">ACFSBT_08825</name>
</gene>
<organism evidence="1 2">
    <name type="scientific">Halomarina rubra</name>
    <dbReference type="NCBI Taxonomy" id="2071873"/>
    <lineage>
        <taxon>Archaea</taxon>
        <taxon>Methanobacteriati</taxon>
        <taxon>Methanobacteriota</taxon>
        <taxon>Stenosarchaea group</taxon>
        <taxon>Halobacteria</taxon>
        <taxon>Halobacteriales</taxon>
        <taxon>Natronomonadaceae</taxon>
        <taxon>Halomarina</taxon>
    </lineage>
</organism>
<dbReference type="Pfam" id="PF10025">
    <property type="entry name" value="DUF2267"/>
    <property type="match status" value="1"/>
</dbReference>
<accession>A0ABD6AV23</accession>
<dbReference type="EMBL" id="JBHUDC010000003">
    <property type="protein sequence ID" value="MFD1513380.1"/>
    <property type="molecule type" value="Genomic_DNA"/>
</dbReference>
<dbReference type="InterPro" id="IPR018727">
    <property type="entry name" value="DUF2267"/>
</dbReference>
<keyword evidence="2" id="KW-1185">Reference proteome</keyword>
<dbReference type="AlphaFoldDB" id="A0ABD6AV23"/>